<dbReference type="Proteomes" id="UP001565471">
    <property type="component" value="Unassembled WGS sequence"/>
</dbReference>
<keyword evidence="4" id="KW-1185">Reference proteome</keyword>
<reference evidence="2 4" key="2">
    <citation type="submission" date="2024-07" db="EMBL/GenBank/DDBJ databases">
        <title>Genomic Encyclopedia of Type Strains, Phase V (KMG-V): Genome sequencing to study the core and pangenomes of soil and plant-associated prokaryotes.</title>
        <authorList>
            <person name="Whitman W."/>
        </authorList>
    </citation>
    <scope>NUCLEOTIDE SEQUENCE [LARGE SCALE GENOMIC DNA]</scope>
    <source>
        <strain evidence="2 4">USDA 415</strain>
    </source>
</reference>
<protein>
    <submittedName>
        <fullName evidence="1">Uncharacterized protein</fullName>
    </submittedName>
</protein>
<evidence type="ECO:0000313" key="1">
    <source>
        <dbReference type="EMBL" id="MBP1293905.1"/>
    </source>
</evidence>
<sequence length="47" mass="5203">MASETAKAILMILLFGSLLITIHLSESIATKRLRALALQGLRRTHSR</sequence>
<evidence type="ECO:0000313" key="4">
    <source>
        <dbReference type="Proteomes" id="UP001565471"/>
    </source>
</evidence>
<dbReference type="EMBL" id="JAFICZ010000001">
    <property type="protein sequence ID" value="MBP1293905.1"/>
    <property type="molecule type" value="Genomic_DNA"/>
</dbReference>
<gene>
    <name evidence="2" type="ORF">ABIF29_007504</name>
    <name evidence="1" type="ORF">JOH49_003658</name>
</gene>
<evidence type="ECO:0000313" key="3">
    <source>
        <dbReference type="Proteomes" id="UP000673383"/>
    </source>
</evidence>
<dbReference type="AlphaFoldDB" id="A0A8I1Y615"/>
<name>A0A8I1Y615_BRAEL</name>
<accession>A0A8I1Y615</accession>
<comment type="caution">
    <text evidence="1">The sequence shown here is derived from an EMBL/GenBank/DDBJ whole genome shotgun (WGS) entry which is preliminary data.</text>
</comment>
<reference evidence="1" key="1">
    <citation type="submission" date="2021-02" db="EMBL/GenBank/DDBJ databases">
        <title>Genomic Encyclopedia of Type Strains, Phase IV (KMG-V): Genome sequencing to study the core and pangenomes of soil and plant-associated prokaryotes.</title>
        <authorList>
            <person name="Whitman W."/>
        </authorList>
    </citation>
    <scope>NUCLEOTIDE SEQUENCE</scope>
    <source>
        <strain evidence="1">USDA 406</strain>
    </source>
</reference>
<dbReference type="EMBL" id="JBGBZA010000002">
    <property type="protein sequence ID" value="MEY9320705.1"/>
    <property type="molecule type" value="Genomic_DNA"/>
</dbReference>
<proteinExistence type="predicted"/>
<evidence type="ECO:0000313" key="2">
    <source>
        <dbReference type="EMBL" id="MEY9320705.1"/>
    </source>
</evidence>
<dbReference type="Proteomes" id="UP000673383">
    <property type="component" value="Unassembled WGS sequence"/>
</dbReference>
<organism evidence="1 3">
    <name type="scientific">Bradyrhizobium elkanii</name>
    <dbReference type="NCBI Taxonomy" id="29448"/>
    <lineage>
        <taxon>Bacteria</taxon>
        <taxon>Pseudomonadati</taxon>
        <taxon>Pseudomonadota</taxon>
        <taxon>Alphaproteobacteria</taxon>
        <taxon>Hyphomicrobiales</taxon>
        <taxon>Nitrobacteraceae</taxon>
        <taxon>Bradyrhizobium</taxon>
    </lineage>
</organism>